<feature type="signal peptide" evidence="2">
    <location>
        <begin position="1"/>
        <end position="30"/>
    </location>
</feature>
<evidence type="ECO:0008006" key="4">
    <source>
        <dbReference type="Google" id="ProtNLM"/>
    </source>
</evidence>
<organism evidence="3">
    <name type="scientific">Rhipicephalus appendiculatus</name>
    <name type="common">Brown ear tick</name>
    <dbReference type="NCBI Taxonomy" id="34631"/>
    <lineage>
        <taxon>Eukaryota</taxon>
        <taxon>Metazoa</taxon>
        <taxon>Ecdysozoa</taxon>
        <taxon>Arthropoda</taxon>
        <taxon>Chelicerata</taxon>
        <taxon>Arachnida</taxon>
        <taxon>Acari</taxon>
        <taxon>Parasitiformes</taxon>
        <taxon>Ixodida</taxon>
        <taxon>Ixodoidea</taxon>
        <taxon>Ixodidae</taxon>
        <taxon>Rhipicephalinae</taxon>
        <taxon>Rhipicephalus</taxon>
        <taxon>Rhipicephalus</taxon>
    </lineage>
</organism>
<accession>A0A131YHE0</accession>
<feature type="region of interest" description="Disordered" evidence="1">
    <location>
        <begin position="71"/>
        <end position="97"/>
    </location>
</feature>
<evidence type="ECO:0000256" key="2">
    <source>
        <dbReference type="SAM" id="SignalP"/>
    </source>
</evidence>
<reference evidence="3" key="1">
    <citation type="journal article" date="2016" name="Ticks Tick Borne Dis.">
        <title>De novo assembly and annotation of the salivary gland transcriptome of Rhipicephalus appendiculatus male and female ticks during blood feeding.</title>
        <authorList>
            <person name="de Castro M.H."/>
            <person name="de Klerk D."/>
            <person name="Pienaar R."/>
            <person name="Latif A.A."/>
            <person name="Rees D.J."/>
            <person name="Mans B.J."/>
        </authorList>
    </citation>
    <scope>NUCLEOTIDE SEQUENCE</scope>
    <source>
        <tissue evidence="3">Salivary glands</tissue>
    </source>
</reference>
<sequence length="149" mass="16780">MRLHHANAIIFLGLFFHILTLHQGPTCVLAVTRKPANPWLEKFPQFPQGRRLLLGLPILPPIREQPYDPLYNKQGDMEGRPRLLKTPRLPTIPEEGDTPRGLTAWAVQFRTRVLAGRGGPPITGFAYHRNRAVGAPNVRHLPPLNRGRG</sequence>
<evidence type="ECO:0000313" key="3">
    <source>
        <dbReference type="EMBL" id="JAP77516.1"/>
    </source>
</evidence>
<protein>
    <recommendedName>
        <fullName evidence="4">Secreted protein</fullName>
    </recommendedName>
</protein>
<evidence type="ECO:0000256" key="1">
    <source>
        <dbReference type="SAM" id="MobiDB-lite"/>
    </source>
</evidence>
<dbReference type="EMBL" id="GEDV01011041">
    <property type="protein sequence ID" value="JAP77516.1"/>
    <property type="molecule type" value="Transcribed_RNA"/>
</dbReference>
<proteinExistence type="predicted"/>
<feature type="chain" id="PRO_5007285203" description="Secreted protein" evidence="2">
    <location>
        <begin position="31"/>
        <end position="149"/>
    </location>
</feature>
<dbReference type="AlphaFoldDB" id="A0A131YHE0"/>
<name>A0A131YHE0_RHIAP</name>
<keyword evidence="2" id="KW-0732">Signal</keyword>